<keyword evidence="4 9" id="KW-0812">Transmembrane</keyword>
<feature type="transmembrane region" description="Helical" evidence="9">
    <location>
        <begin position="147"/>
        <end position="164"/>
    </location>
</feature>
<dbReference type="Proteomes" id="UP000238650">
    <property type="component" value="Unassembled WGS sequence"/>
</dbReference>
<evidence type="ECO:0008006" key="12">
    <source>
        <dbReference type="Google" id="ProtNLM"/>
    </source>
</evidence>
<dbReference type="CDD" id="cd06582">
    <property type="entry name" value="TM_PBP1_LivH_like"/>
    <property type="match status" value="1"/>
</dbReference>
<evidence type="ECO:0000256" key="1">
    <source>
        <dbReference type="ARBA" id="ARBA00004651"/>
    </source>
</evidence>
<keyword evidence="6 9" id="KW-1133">Transmembrane helix</keyword>
<proteinExistence type="inferred from homology"/>
<keyword evidence="3" id="KW-1003">Cell membrane</keyword>
<evidence type="ECO:0000313" key="10">
    <source>
        <dbReference type="EMBL" id="PRI11190.1"/>
    </source>
</evidence>
<organism evidence="10 11">
    <name type="scientific">Leucobacter massiliensis</name>
    <dbReference type="NCBI Taxonomy" id="1686285"/>
    <lineage>
        <taxon>Bacteria</taxon>
        <taxon>Bacillati</taxon>
        <taxon>Actinomycetota</taxon>
        <taxon>Actinomycetes</taxon>
        <taxon>Micrococcales</taxon>
        <taxon>Microbacteriaceae</taxon>
        <taxon>Leucobacter</taxon>
    </lineage>
</organism>
<dbReference type="PANTHER" id="PTHR11795:SF451">
    <property type="entry name" value="ABC TRANSPORTER PERMEASE PROTEIN"/>
    <property type="match status" value="1"/>
</dbReference>
<feature type="transmembrane region" description="Helical" evidence="9">
    <location>
        <begin position="59"/>
        <end position="83"/>
    </location>
</feature>
<keyword evidence="11" id="KW-1185">Reference proteome</keyword>
<dbReference type="EMBL" id="MWZD01000017">
    <property type="protein sequence ID" value="PRI11190.1"/>
    <property type="molecule type" value="Genomic_DNA"/>
</dbReference>
<dbReference type="RefSeq" id="WP_105805641.1">
    <property type="nucleotide sequence ID" value="NZ_MWZD01000017.1"/>
</dbReference>
<evidence type="ECO:0000256" key="4">
    <source>
        <dbReference type="ARBA" id="ARBA00022692"/>
    </source>
</evidence>
<dbReference type="GO" id="GO:0005886">
    <property type="term" value="C:plasma membrane"/>
    <property type="evidence" value="ECO:0007669"/>
    <property type="project" value="UniProtKB-SubCell"/>
</dbReference>
<keyword evidence="7 9" id="KW-0472">Membrane</keyword>
<keyword evidence="5" id="KW-0029">Amino-acid transport</keyword>
<dbReference type="PANTHER" id="PTHR11795">
    <property type="entry name" value="BRANCHED-CHAIN AMINO ACID TRANSPORT SYSTEM PERMEASE PROTEIN LIVH"/>
    <property type="match status" value="1"/>
</dbReference>
<dbReference type="OrthoDB" id="9807115at2"/>
<feature type="transmembrane region" description="Helical" evidence="9">
    <location>
        <begin position="6"/>
        <end position="28"/>
    </location>
</feature>
<accession>A0A2S9QNN9</accession>
<evidence type="ECO:0000256" key="7">
    <source>
        <dbReference type="ARBA" id="ARBA00023136"/>
    </source>
</evidence>
<sequence length="301" mass="31742">MDTFVQILISGIALGFLYALVSLSFVVLLKATGHFNLLPGSFVLLGAYSLYQLHQNMGLNFWLALLLAIVIVAALGLVIHTLIFQRIDRTADQHAAGLAILLVTIGVLSLSQATAVSSWGAEVLLLGDPWGLSTFRPGGISVSARDVWVIGLGLLVLAIFWVVMQHTRIGIGMRALASDHQAAFVQGISPRRVAPYAWLMSSGAAVTAGVLMATEAGGGLRPTLDVVAFTALPALILGGIRSLPGCVAGGLLLGIVQQLAAGYAPASFGQHFATVLPWIIMIVVLLVRPSGLFATREFRRA</sequence>
<evidence type="ECO:0000256" key="5">
    <source>
        <dbReference type="ARBA" id="ARBA00022970"/>
    </source>
</evidence>
<feature type="transmembrane region" description="Helical" evidence="9">
    <location>
        <begin position="272"/>
        <end position="294"/>
    </location>
</feature>
<name>A0A2S9QNN9_9MICO</name>
<comment type="caution">
    <text evidence="10">The sequence shown here is derived from an EMBL/GenBank/DDBJ whole genome shotgun (WGS) entry which is preliminary data.</text>
</comment>
<comment type="similarity">
    <text evidence="8">Belongs to the binding-protein-dependent transport system permease family. LivHM subfamily.</text>
</comment>
<dbReference type="InterPro" id="IPR052157">
    <property type="entry name" value="BCAA_transport_permease"/>
</dbReference>
<dbReference type="GO" id="GO:0006865">
    <property type="term" value="P:amino acid transport"/>
    <property type="evidence" value="ECO:0007669"/>
    <property type="project" value="UniProtKB-KW"/>
</dbReference>
<evidence type="ECO:0000256" key="3">
    <source>
        <dbReference type="ARBA" id="ARBA00022475"/>
    </source>
</evidence>
<evidence type="ECO:0000256" key="8">
    <source>
        <dbReference type="ARBA" id="ARBA00037998"/>
    </source>
</evidence>
<dbReference type="Pfam" id="PF02653">
    <property type="entry name" value="BPD_transp_2"/>
    <property type="match status" value="1"/>
</dbReference>
<keyword evidence="2" id="KW-0813">Transport</keyword>
<feature type="transmembrane region" description="Helical" evidence="9">
    <location>
        <begin position="95"/>
        <end position="115"/>
    </location>
</feature>
<evidence type="ECO:0000313" key="11">
    <source>
        <dbReference type="Proteomes" id="UP000238650"/>
    </source>
</evidence>
<protein>
    <recommendedName>
        <fullName evidence="12">Branched-chain amino acid ABC transporter permease</fullName>
    </recommendedName>
</protein>
<gene>
    <name evidence="10" type="ORF">B4915_10070</name>
</gene>
<evidence type="ECO:0000256" key="9">
    <source>
        <dbReference type="SAM" id="Phobius"/>
    </source>
</evidence>
<evidence type="ECO:0000256" key="6">
    <source>
        <dbReference type="ARBA" id="ARBA00022989"/>
    </source>
</evidence>
<evidence type="ECO:0000256" key="2">
    <source>
        <dbReference type="ARBA" id="ARBA00022448"/>
    </source>
</evidence>
<comment type="subcellular location">
    <subcellularLocation>
        <location evidence="1">Cell membrane</location>
        <topology evidence="1">Multi-pass membrane protein</topology>
    </subcellularLocation>
</comment>
<dbReference type="AlphaFoldDB" id="A0A2S9QNN9"/>
<dbReference type="GO" id="GO:0022857">
    <property type="term" value="F:transmembrane transporter activity"/>
    <property type="evidence" value="ECO:0007669"/>
    <property type="project" value="InterPro"/>
</dbReference>
<reference evidence="10 11" key="1">
    <citation type="journal article" date="2017" name="New Microbes New Infect">
        <title>Genome sequence of 'Leucobacter massiliensis' sp. nov. isolated from human pharynx after travel to the 2014 Hajj.</title>
        <authorList>
            <person name="Leangapichart T."/>
            <person name="Gautret P."/>
            <person name="Nguyen T.T."/>
            <person name="Armstrong N."/>
            <person name="Rolain J.M."/>
        </authorList>
    </citation>
    <scope>NUCLEOTIDE SEQUENCE [LARGE SCALE GENOMIC DNA]</scope>
    <source>
        <strain evidence="10 11">122RC15</strain>
    </source>
</reference>
<dbReference type="InterPro" id="IPR001851">
    <property type="entry name" value="ABC_transp_permease"/>
</dbReference>